<evidence type="ECO:0000259" key="12">
    <source>
        <dbReference type="PROSITE" id="PS50862"/>
    </source>
</evidence>
<dbReference type="SUPFAM" id="SSF46589">
    <property type="entry name" value="tRNA-binding arm"/>
    <property type="match status" value="1"/>
</dbReference>
<keyword evidence="6" id="KW-0547">Nucleotide-binding</keyword>
<dbReference type="InterPro" id="IPR006195">
    <property type="entry name" value="aa-tRNA-synth_II"/>
</dbReference>
<dbReference type="PROSITE" id="PS50862">
    <property type="entry name" value="AA_TRNA_LIGASE_II"/>
    <property type="match status" value="1"/>
</dbReference>
<evidence type="ECO:0000256" key="3">
    <source>
        <dbReference type="ARBA" id="ARBA00022490"/>
    </source>
</evidence>
<dbReference type="AlphaFoldDB" id="A0A5C0UH46"/>
<dbReference type="InterPro" id="IPR004529">
    <property type="entry name" value="Phe-tRNA-synth_IIc_asu"/>
</dbReference>
<evidence type="ECO:0000256" key="7">
    <source>
        <dbReference type="ARBA" id="ARBA00022840"/>
    </source>
</evidence>
<gene>
    <name evidence="13" type="primary">pheS</name>
    <name evidence="13" type="ORF">FZC36_01080</name>
</gene>
<protein>
    <recommendedName>
        <fullName evidence="2">phenylalanine--tRNA ligase</fullName>
        <ecNumber evidence="2">6.1.1.20</ecNumber>
    </recommendedName>
</protein>
<comment type="catalytic activity">
    <reaction evidence="11">
        <text>tRNA(Phe) + L-phenylalanine + ATP = L-phenylalanyl-tRNA(Phe) + AMP + diphosphate + H(+)</text>
        <dbReference type="Rhea" id="RHEA:19413"/>
        <dbReference type="Rhea" id="RHEA-COMP:9668"/>
        <dbReference type="Rhea" id="RHEA-COMP:9699"/>
        <dbReference type="ChEBI" id="CHEBI:15378"/>
        <dbReference type="ChEBI" id="CHEBI:30616"/>
        <dbReference type="ChEBI" id="CHEBI:33019"/>
        <dbReference type="ChEBI" id="CHEBI:58095"/>
        <dbReference type="ChEBI" id="CHEBI:78442"/>
        <dbReference type="ChEBI" id="CHEBI:78531"/>
        <dbReference type="ChEBI" id="CHEBI:456215"/>
        <dbReference type="EC" id="6.1.1.20"/>
    </reaction>
</comment>
<dbReference type="GO" id="GO:0000049">
    <property type="term" value="F:tRNA binding"/>
    <property type="evidence" value="ECO:0007669"/>
    <property type="project" value="InterPro"/>
</dbReference>
<dbReference type="Gene3D" id="3.30.930.10">
    <property type="entry name" value="Bira Bifunctional Protein, Domain 2"/>
    <property type="match status" value="1"/>
</dbReference>
<dbReference type="GO" id="GO:0046872">
    <property type="term" value="F:metal ion binding"/>
    <property type="evidence" value="ECO:0007669"/>
    <property type="project" value="UniProtKB-KW"/>
</dbReference>
<dbReference type="PANTHER" id="PTHR11538:SF41">
    <property type="entry name" value="PHENYLALANINE--TRNA LIGASE, MITOCHONDRIAL"/>
    <property type="match status" value="1"/>
</dbReference>
<sequence>MGMIMDIQKIKKFIDSLFDPEYLKEVNTLEKLEKIKIDFLGKKGIFTSEISKLKNLSKEEKITNAKELNALKNKFLEFYEKYKDELDSNKKPTPTKSDITLPVYDEVGKIHPLRSCRSRAIKIMKDLGFEFEDGPSVENCYYNFDALNIPKDHPSRNERDTFYIKESADSKEKRNILRTHTTAVQIRALESGKYSDNFKVFSIGDVYRRDDDTTHLPMFHQIEGFVVSEEASLATLKHFLLSFLKMFFEKEDLEIRFRPGFFPFTEPSVEVDIKFKSGNWLELLGAGMIRKNIMEKYNMKKGFAFGIGLERITMIKLGLNNMNDFVKNDLYWLKTYGYSSFEHICYS</sequence>
<dbReference type="EC" id="6.1.1.20" evidence="2"/>
<dbReference type="InterPro" id="IPR010978">
    <property type="entry name" value="tRNA-bd_arm"/>
</dbReference>
<keyword evidence="14" id="KW-1185">Reference proteome</keyword>
<dbReference type="NCBIfam" id="TIGR00468">
    <property type="entry name" value="pheS"/>
    <property type="match status" value="1"/>
</dbReference>
<dbReference type="EMBL" id="CP043314">
    <property type="protein sequence ID" value="QEK39027.1"/>
    <property type="molecule type" value="Genomic_DNA"/>
</dbReference>
<dbReference type="PANTHER" id="PTHR11538">
    <property type="entry name" value="PHENYLALANYL-TRNA SYNTHETASE"/>
    <property type="match status" value="1"/>
</dbReference>
<keyword evidence="4 13" id="KW-0436">Ligase</keyword>
<dbReference type="KEGG" id="nabu:FZC36_01080"/>
<dbReference type="Pfam" id="PF02912">
    <property type="entry name" value="Phe_tRNA-synt_N"/>
    <property type="match status" value="1"/>
</dbReference>
<evidence type="ECO:0000256" key="6">
    <source>
        <dbReference type="ARBA" id="ARBA00022741"/>
    </source>
</evidence>
<evidence type="ECO:0000256" key="1">
    <source>
        <dbReference type="ARBA" id="ARBA00004496"/>
    </source>
</evidence>
<keyword evidence="7" id="KW-0067">ATP-binding</keyword>
<organism evidence="13 14">
    <name type="scientific">Candidatus Nesciobacter abundans</name>
    <dbReference type="NCBI Taxonomy" id="2601668"/>
    <lineage>
        <taxon>Bacteria</taxon>
        <taxon>Pseudomonadati</taxon>
        <taxon>Pseudomonadota</taxon>
        <taxon>Alphaproteobacteria</taxon>
        <taxon>Holosporales</taxon>
        <taxon>Holosporaceae</taxon>
        <taxon>Candidatus Nesciobacter</taxon>
    </lineage>
</organism>
<dbReference type="CDD" id="cd00496">
    <property type="entry name" value="PheRS_alpha_core"/>
    <property type="match status" value="1"/>
</dbReference>
<dbReference type="InterPro" id="IPR045864">
    <property type="entry name" value="aa-tRNA-synth_II/BPL/LPL"/>
</dbReference>
<dbReference type="GO" id="GO:0005737">
    <property type="term" value="C:cytoplasm"/>
    <property type="evidence" value="ECO:0007669"/>
    <property type="project" value="UniProtKB-SubCell"/>
</dbReference>
<dbReference type="Pfam" id="PF01409">
    <property type="entry name" value="tRNA-synt_2d"/>
    <property type="match status" value="1"/>
</dbReference>
<dbReference type="RefSeq" id="WP_148972150.1">
    <property type="nucleotide sequence ID" value="NZ_CP043314.1"/>
</dbReference>
<dbReference type="GO" id="GO:0004826">
    <property type="term" value="F:phenylalanine-tRNA ligase activity"/>
    <property type="evidence" value="ECO:0007669"/>
    <property type="project" value="UniProtKB-EC"/>
</dbReference>
<evidence type="ECO:0000256" key="11">
    <source>
        <dbReference type="ARBA" id="ARBA00049255"/>
    </source>
</evidence>
<evidence type="ECO:0000256" key="8">
    <source>
        <dbReference type="ARBA" id="ARBA00022842"/>
    </source>
</evidence>
<dbReference type="Proteomes" id="UP000324924">
    <property type="component" value="Chromosome"/>
</dbReference>
<dbReference type="OrthoDB" id="9800719at2"/>
<evidence type="ECO:0000313" key="13">
    <source>
        <dbReference type="EMBL" id="QEK39027.1"/>
    </source>
</evidence>
<evidence type="ECO:0000256" key="10">
    <source>
        <dbReference type="ARBA" id="ARBA00023146"/>
    </source>
</evidence>
<accession>A0A5C0UH46</accession>
<evidence type="ECO:0000256" key="5">
    <source>
        <dbReference type="ARBA" id="ARBA00022723"/>
    </source>
</evidence>
<dbReference type="InterPro" id="IPR002319">
    <property type="entry name" value="Phenylalanyl-tRNA_Synthase"/>
</dbReference>
<keyword evidence="5" id="KW-0479">Metal-binding</keyword>
<dbReference type="InterPro" id="IPR004188">
    <property type="entry name" value="Phe-tRNA_ligase_II_N"/>
</dbReference>
<dbReference type="GO" id="GO:0005524">
    <property type="term" value="F:ATP binding"/>
    <property type="evidence" value="ECO:0007669"/>
    <property type="project" value="UniProtKB-KW"/>
</dbReference>
<evidence type="ECO:0000256" key="2">
    <source>
        <dbReference type="ARBA" id="ARBA00012814"/>
    </source>
</evidence>
<evidence type="ECO:0000256" key="9">
    <source>
        <dbReference type="ARBA" id="ARBA00022917"/>
    </source>
</evidence>
<reference evidence="13 14" key="1">
    <citation type="submission" date="2019-08" db="EMBL/GenBank/DDBJ databases">
        <title>Highly reduced genomes of protist endosymbionts show evolutionary convergence.</title>
        <authorList>
            <person name="George E."/>
            <person name="Husnik F."/>
            <person name="Tashyreva D."/>
            <person name="Prokopchuk G."/>
            <person name="Horak A."/>
            <person name="Kwong W.K."/>
            <person name="Lukes J."/>
            <person name="Keeling P.J."/>
        </authorList>
    </citation>
    <scope>NUCLEOTIDE SEQUENCE [LARGE SCALE GENOMIC DNA]</scope>
    <source>
        <strain evidence="13">1604HC</strain>
    </source>
</reference>
<dbReference type="SUPFAM" id="SSF55681">
    <property type="entry name" value="Class II aaRS and biotin synthetases"/>
    <property type="match status" value="1"/>
</dbReference>
<evidence type="ECO:0000313" key="14">
    <source>
        <dbReference type="Proteomes" id="UP000324924"/>
    </source>
</evidence>
<keyword evidence="8" id="KW-0460">Magnesium</keyword>
<feature type="domain" description="Aminoacyl-transfer RNA synthetases class-II family profile" evidence="12">
    <location>
        <begin position="122"/>
        <end position="325"/>
    </location>
</feature>
<evidence type="ECO:0000256" key="4">
    <source>
        <dbReference type="ARBA" id="ARBA00022598"/>
    </source>
</evidence>
<proteinExistence type="predicted"/>
<dbReference type="GO" id="GO:0006432">
    <property type="term" value="P:phenylalanyl-tRNA aminoacylation"/>
    <property type="evidence" value="ECO:0007669"/>
    <property type="project" value="InterPro"/>
</dbReference>
<comment type="subcellular location">
    <subcellularLocation>
        <location evidence="1">Cytoplasm</location>
    </subcellularLocation>
</comment>
<keyword evidence="10" id="KW-0030">Aminoacyl-tRNA synthetase</keyword>
<keyword evidence="3" id="KW-0963">Cytoplasm</keyword>
<name>A0A5C0UH46_9PROT</name>
<keyword evidence="9" id="KW-0648">Protein biosynthesis</keyword>